<dbReference type="OrthoDB" id="3543412at2"/>
<keyword evidence="1" id="KW-1133">Transmembrane helix</keyword>
<protein>
    <submittedName>
        <fullName evidence="2">Membrane protein</fullName>
    </submittedName>
</protein>
<name>A0A147EYX9_MICTE</name>
<dbReference type="SUPFAM" id="SSF103473">
    <property type="entry name" value="MFS general substrate transporter"/>
    <property type="match status" value="1"/>
</dbReference>
<proteinExistence type="predicted"/>
<dbReference type="PANTHER" id="PTHR38441:SF1">
    <property type="entry name" value="MEMBRANE PROTEIN"/>
    <property type="match status" value="1"/>
</dbReference>
<dbReference type="Proteomes" id="UP000075025">
    <property type="component" value="Unassembled WGS sequence"/>
</dbReference>
<comment type="caution">
    <text evidence="2">The sequence shown here is derived from an EMBL/GenBank/DDBJ whole genome shotgun (WGS) entry which is preliminary data.</text>
</comment>
<keyword evidence="1" id="KW-0812">Transmembrane</keyword>
<dbReference type="InterPro" id="IPR007436">
    <property type="entry name" value="DUF485"/>
</dbReference>
<keyword evidence="1" id="KW-0472">Membrane</keyword>
<evidence type="ECO:0000313" key="3">
    <source>
        <dbReference type="Proteomes" id="UP000075025"/>
    </source>
</evidence>
<gene>
    <name evidence="2" type="ORF">NS220_05615</name>
</gene>
<sequence>MTDRRIDPAPRGGVDYIAVEESAPFRDLKKRQRSFIFPLAVAFLVWYFVYVLLSSFAPEFMAQPVFGAVTVGLLFGLGQFVTTFAITMGYVAYANRRLDPLAEQLRDELERTERGAP</sequence>
<evidence type="ECO:0000256" key="1">
    <source>
        <dbReference type="SAM" id="Phobius"/>
    </source>
</evidence>
<accession>A0A147EYX9</accession>
<evidence type="ECO:0000313" key="2">
    <source>
        <dbReference type="EMBL" id="KTR95502.1"/>
    </source>
</evidence>
<organism evidence="2 3">
    <name type="scientific">Microbacterium testaceum</name>
    <name type="common">Aureobacterium testaceum</name>
    <name type="synonym">Brevibacterium testaceum</name>
    <dbReference type="NCBI Taxonomy" id="2033"/>
    <lineage>
        <taxon>Bacteria</taxon>
        <taxon>Bacillati</taxon>
        <taxon>Actinomycetota</taxon>
        <taxon>Actinomycetes</taxon>
        <taxon>Micrococcales</taxon>
        <taxon>Microbacteriaceae</taxon>
        <taxon>Microbacterium</taxon>
    </lineage>
</organism>
<feature type="transmembrane region" description="Helical" evidence="1">
    <location>
        <begin position="65"/>
        <end position="93"/>
    </location>
</feature>
<dbReference type="PANTHER" id="PTHR38441">
    <property type="entry name" value="INTEGRAL MEMBRANE PROTEIN-RELATED"/>
    <property type="match status" value="1"/>
</dbReference>
<dbReference type="PATRIC" id="fig|2033.6.peg.2095"/>
<dbReference type="Pfam" id="PF04341">
    <property type="entry name" value="DUF485"/>
    <property type="match status" value="1"/>
</dbReference>
<dbReference type="RefSeq" id="WP_058623101.1">
    <property type="nucleotide sequence ID" value="NZ_LDRT01000031.1"/>
</dbReference>
<dbReference type="InterPro" id="IPR036259">
    <property type="entry name" value="MFS_trans_sf"/>
</dbReference>
<dbReference type="AlphaFoldDB" id="A0A147EYX9"/>
<dbReference type="EMBL" id="LDRT01000031">
    <property type="protein sequence ID" value="KTR95502.1"/>
    <property type="molecule type" value="Genomic_DNA"/>
</dbReference>
<reference evidence="2 3" key="1">
    <citation type="journal article" date="2016" name="Front. Microbiol.">
        <title>Genomic Resource of Rice Seed Associated Bacteria.</title>
        <authorList>
            <person name="Midha S."/>
            <person name="Bansal K."/>
            <person name="Sharma S."/>
            <person name="Kumar N."/>
            <person name="Patil P.P."/>
            <person name="Chaudhry V."/>
            <person name="Patil P.B."/>
        </authorList>
    </citation>
    <scope>NUCLEOTIDE SEQUENCE [LARGE SCALE GENOMIC DNA]</scope>
    <source>
        <strain evidence="2 3">NS220</strain>
    </source>
</reference>
<feature type="transmembrane region" description="Helical" evidence="1">
    <location>
        <begin position="35"/>
        <end position="53"/>
    </location>
</feature>